<dbReference type="EC" id="6.3.2.17" evidence="3"/>
<evidence type="ECO:0000256" key="9">
    <source>
        <dbReference type="ARBA" id="ARBA00030592"/>
    </source>
</evidence>
<evidence type="ECO:0000313" key="15">
    <source>
        <dbReference type="EMBL" id="XBC50727.1"/>
    </source>
</evidence>
<evidence type="ECO:0000256" key="7">
    <source>
        <dbReference type="ARBA" id="ARBA00022840"/>
    </source>
</evidence>
<dbReference type="InterPro" id="IPR018109">
    <property type="entry name" value="Folylpolyglutamate_synth_CS"/>
</dbReference>
<evidence type="ECO:0000256" key="8">
    <source>
        <dbReference type="ARBA" id="ARBA00022842"/>
    </source>
</evidence>
<dbReference type="Gene3D" id="3.40.1190.10">
    <property type="entry name" value="Mur-like, catalytic domain"/>
    <property type="match status" value="1"/>
</dbReference>
<evidence type="ECO:0000259" key="12">
    <source>
        <dbReference type="Pfam" id="PF02875"/>
    </source>
</evidence>
<evidence type="ECO:0000256" key="10">
    <source>
        <dbReference type="ARBA" id="ARBA00047493"/>
    </source>
</evidence>
<sequence>MDLADVIGLINTNRGNGQKKNLDRMMQLMAELNHPEQTISCIHVAGTNGKGSICAYMSQILQEAGYRVGVFTSPHLERINERIQINGQQILTNDLIRLTEMVQPIIAQLEAERGERFYSFEIFTAIALLYFQQQQPDIVILETGVGGRIDATNVITKPLVSIVGSIGHDHMHVLGTDLTAIAQHKAGIIKPNCPAVIYPVQEKIRSIFAKVSNELDAPLTQLDTDQVNIKASMFGQQVFDYKAWSDLTIQLSGIHQVYNAMVAIEAVQVLKRQGYTISVEAMYSGIAKAHWSGRLEQLSDRPFVLVDGAHNEEGITMLKQSLIQIAPDTKWTLFVGMMADRNYMMISEQMMDIATQCFVLSPDSERGFDPTVVAKRLTNSGLSTTVIPDIQAIKQYIETEAADDEHIVIFGSLYLVGDILSLYKNSL</sequence>
<comment type="catalytic activity">
    <reaction evidence="10">
        <text>(6S)-5,6,7,8-tetrahydrofolyl-(gamma-L-Glu)(n) + L-glutamate + ATP = (6S)-5,6,7,8-tetrahydrofolyl-(gamma-L-Glu)(n+1) + ADP + phosphate + H(+)</text>
        <dbReference type="Rhea" id="RHEA:10580"/>
        <dbReference type="Rhea" id="RHEA-COMP:14738"/>
        <dbReference type="Rhea" id="RHEA-COMP:14740"/>
        <dbReference type="ChEBI" id="CHEBI:15378"/>
        <dbReference type="ChEBI" id="CHEBI:29985"/>
        <dbReference type="ChEBI" id="CHEBI:30616"/>
        <dbReference type="ChEBI" id="CHEBI:43474"/>
        <dbReference type="ChEBI" id="CHEBI:141005"/>
        <dbReference type="ChEBI" id="CHEBI:456216"/>
        <dbReference type="EC" id="6.3.2.17"/>
    </reaction>
</comment>
<evidence type="ECO:0000256" key="3">
    <source>
        <dbReference type="ARBA" id="ARBA00013025"/>
    </source>
</evidence>
<dbReference type="PROSITE" id="PS01012">
    <property type="entry name" value="FOLYLPOLYGLU_SYNT_2"/>
    <property type="match status" value="1"/>
</dbReference>
<dbReference type="PIRSF" id="PIRSF001563">
    <property type="entry name" value="Folylpolyglu_synth"/>
    <property type="match status" value="1"/>
</dbReference>
<proteinExistence type="inferred from homology"/>
<evidence type="ECO:0000256" key="6">
    <source>
        <dbReference type="ARBA" id="ARBA00022741"/>
    </source>
</evidence>
<dbReference type="NCBIfam" id="TIGR01499">
    <property type="entry name" value="folC"/>
    <property type="match status" value="1"/>
</dbReference>
<evidence type="ECO:0000259" key="13">
    <source>
        <dbReference type="Pfam" id="PF08245"/>
    </source>
</evidence>
<name>A0AB74TQ49_9LACT</name>
<dbReference type="InterPro" id="IPR013221">
    <property type="entry name" value="Mur_ligase_cen"/>
</dbReference>
<accession>A0AB74TQ49</accession>
<dbReference type="GO" id="GO:0005737">
    <property type="term" value="C:cytoplasm"/>
    <property type="evidence" value="ECO:0007669"/>
    <property type="project" value="TreeGrafter"/>
</dbReference>
<dbReference type="Pfam" id="PF02875">
    <property type="entry name" value="Mur_ligase_C"/>
    <property type="match status" value="1"/>
</dbReference>
<protein>
    <recommendedName>
        <fullName evidence="3">tetrahydrofolate synthase</fullName>
        <ecNumber evidence="3">6.3.2.17</ecNumber>
    </recommendedName>
    <alternativeName>
        <fullName evidence="9">Tetrahydrofolylpolyglutamate synthase</fullName>
    </alternativeName>
</protein>
<gene>
    <name evidence="15" type="ORF">VUQ07_05480</name>
    <name evidence="14" type="ORF">VUQ09_09020</name>
</gene>
<feature type="domain" description="Mur ligase C-terminal" evidence="12">
    <location>
        <begin position="293"/>
        <end position="412"/>
    </location>
</feature>
<dbReference type="EMBL" id="CP142436">
    <property type="protein sequence ID" value="XBC50727.1"/>
    <property type="molecule type" value="Genomic_DNA"/>
</dbReference>
<dbReference type="GO" id="GO:0046872">
    <property type="term" value="F:metal ion binding"/>
    <property type="evidence" value="ECO:0007669"/>
    <property type="project" value="UniProtKB-KW"/>
</dbReference>
<dbReference type="SUPFAM" id="SSF53623">
    <property type="entry name" value="MurD-like peptide ligases, catalytic domain"/>
    <property type="match status" value="1"/>
</dbReference>
<dbReference type="PANTHER" id="PTHR11136">
    <property type="entry name" value="FOLYLPOLYGLUTAMATE SYNTHASE-RELATED"/>
    <property type="match status" value="1"/>
</dbReference>
<dbReference type="InterPro" id="IPR036615">
    <property type="entry name" value="Mur_ligase_C_dom_sf"/>
</dbReference>
<evidence type="ECO:0000313" key="14">
    <source>
        <dbReference type="EMBL" id="XBC47657.1"/>
    </source>
</evidence>
<dbReference type="EMBL" id="CP142434">
    <property type="protein sequence ID" value="XBC47657.1"/>
    <property type="molecule type" value="Genomic_DNA"/>
</dbReference>
<dbReference type="PANTHER" id="PTHR11136:SF0">
    <property type="entry name" value="DIHYDROFOLATE SYNTHETASE-RELATED"/>
    <property type="match status" value="1"/>
</dbReference>
<evidence type="ECO:0000256" key="11">
    <source>
        <dbReference type="PIRNR" id="PIRNR001563"/>
    </source>
</evidence>
<dbReference type="GO" id="GO:0004326">
    <property type="term" value="F:tetrahydrofolylpolyglutamate synthase activity"/>
    <property type="evidence" value="ECO:0007669"/>
    <property type="project" value="UniProtKB-EC"/>
</dbReference>
<keyword evidence="7 11" id="KW-0067">ATP-binding</keyword>
<comment type="similarity">
    <text evidence="2 11">Belongs to the folylpolyglutamate synthase family.</text>
</comment>
<dbReference type="Gene3D" id="3.90.190.20">
    <property type="entry name" value="Mur ligase, C-terminal domain"/>
    <property type="match status" value="1"/>
</dbReference>
<keyword evidence="4 11" id="KW-0436">Ligase</keyword>
<evidence type="ECO:0000256" key="4">
    <source>
        <dbReference type="ARBA" id="ARBA00022598"/>
    </source>
</evidence>
<dbReference type="InterPro" id="IPR004101">
    <property type="entry name" value="Mur_ligase_C"/>
</dbReference>
<dbReference type="GO" id="GO:0005524">
    <property type="term" value="F:ATP binding"/>
    <property type="evidence" value="ECO:0007669"/>
    <property type="project" value="UniProtKB-KW"/>
</dbReference>
<keyword evidence="5" id="KW-0479">Metal-binding</keyword>
<keyword evidence="8" id="KW-0460">Magnesium</keyword>
<keyword evidence="6 11" id="KW-0547">Nucleotide-binding</keyword>
<dbReference type="PROSITE" id="PS01011">
    <property type="entry name" value="FOLYLPOLYGLU_SYNT_1"/>
    <property type="match status" value="1"/>
</dbReference>
<dbReference type="AlphaFoldDB" id="A0AB74TQ49"/>
<comment type="cofactor">
    <cofactor evidence="1">
        <name>Mg(2+)</name>
        <dbReference type="ChEBI" id="CHEBI:18420"/>
    </cofactor>
</comment>
<evidence type="ECO:0000256" key="5">
    <source>
        <dbReference type="ARBA" id="ARBA00022723"/>
    </source>
</evidence>
<evidence type="ECO:0000256" key="1">
    <source>
        <dbReference type="ARBA" id="ARBA00001946"/>
    </source>
</evidence>
<dbReference type="GO" id="GO:0008841">
    <property type="term" value="F:dihydrofolate synthase activity"/>
    <property type="evidence" value="ECO:0007669"/>
    <property type="project" value="TreeGrafter"/>
</dbReference>
<dbReference type="RefSeq" id="WP_347297766.1">
    <property type="nucleotide sequence ID" value="NZ_CP142434.1"/>
</dbReference>
<reference evidence="14" key="1">
    <citation type="submission" date="2023-12" db="EMBL/GenBank/DDBJ databases">
        <title>Dolosigranulum savutii sp. nov. isolated from human upper respiratory samples collected in Botswana.</title>
        <authorList>
            <person name="Kelly M.S."/>
        </authorList>
    </citation>
    <scope>NUCLEOTIDE SEQUENCE</scope>
    <source>
        <strain evidence="15">MSK211</strain>
        <strain evidence="14">MSK312</strain>
    </source>
</reference>
<dbReference type="InterPro" id="IPR001645">
    <property type="entry name" value="Folylpolyglutamate_synth"/>
</dbReference>
<dbReference type="Pfam" id="PF08245">
    <property type="entry name" value="Mur_ligase_M"/>
    <property type="match status" value="1"/>
</dbReference>
<feature type="domain" description="Mur ligase central" evidence="13">
    <location>
        <begin position="44"/>
        <end position="266"/>
    </location>
</feature>
<organism evidence="14">
    <name type="scientific">Dolosigranulum savutiense</name>
    <dbReference type="NCBI Taxonomy" id="3110288"/>
    <lineage>
        <taxon>Bacteria</taxon>
        <taxon>Bacillati</taxon>
        <taxon>Bacillota</taxon>
        <taxon>Bacilli</taxon>
        <taxon>Lactobacillales</taxon>
        <taxon>Carnobacteriaceae</taxon>
        <taxon>Dolosigranulum</taxon>
    </lineage>
</organism>
<dbReference type="SUPFAM" id="SSF53244">
    <property type="entry name" value="MurD-like peptide ligases, peptide-binding domain"/>
    <property type="match status" value="1"/>
</dbReference>
<dbReference type="InterPro" id="IPR036565">
    <property type="entry name" value="Mur-like_cat_sf"/>
</dbReference>
<dbReference type="FunFam" id="3.40.1190.10:FF:000011">
    <property type="entry name" value="Folylpolyglutamate synthase/dihydrofolate synthase"/>
    <property type="match status" value="1"/>
</dbReference>
<evidence type="ECO:0000256" key="2">
    <source>
        <dbReference type="ARBA" id="ARBA00008276"/>
    </source>
</evidence>